<name>A0A382QDF0_9ZZZZ</name>
<reference evidence="2" key="1">
    <citation type="submission" date="2018-05" db="EMBL/GenBank/DDBJ databases">
        <authorList>
            <person name="Lanie J.A."/>
            <person name="Ng W.-L."/>
            <person name="Kazmierczak K.M."/>
            <person name="Andrzejewski T.M."/>
            <person name="Davidsen T.M."/>
            <person name="Wayne K.J."/>
            <person name="Tettelin H."/>
            <person name="Glass J.I."/>
            <person name="Rusch D."/>
            <person name="Podicherti R."/>
            <person name="Tsui H.-C.T."/>
            <person name="Winkler M.E."/>
        </authorList>
    </citation>
    <scope>NUCLEOTIDE SEQUENCE</scope>
</reference>
<evidence type="ECO:0000313" key="2">
    <source>
        <dbReference type="EMBL" id="SVC82978.1"/>
    </source>
</evidence>
<dbReference type="Pfam" id="PF07364">
    <property type="entry name" value="DUF1485"/>
    <property type="match status" value="1"/>
</dbReference>
<protein>
    <recommendedName>
        <fullName evidence="1">Microcystin LR degradation protein MlrC N-terminal domain-containing protein</fullName>
    </recommendedName>
</protein>
<dbReference type="EMBL" id="UINC01113394">
    <property type="protein sequence ID" value="SVC82978.1"/>
    <property type="molecule type" value="Genomic_DNA"/>
</dbReference>
<dbReference type="AlphaFoldDB" id="A0A382QDF0"/>
<evidence type="ECO:0000259" key="1">
    <source>
        <dbReference type="Pfam" id="PF07364"/>
    </source>
</evidence>
<feature type="non-terminal residue" evidence="2">
    <location>
        <position position="271"/>
    </location>
</feature>
<accession>A0A382QDF0</accession>
<dbReference type="InterPro" id="IPR015995">
    <property type="entry name" value="MlrC_N"/>
</dbReference>
<sequence>MKHNGVPRVALAGIVLESNAFAPVAKEQDFRSRYYFEGECLLEEALKQTSVIAPEMCAFVKTMNRTGPWTPVPALLTGCQPAGPVDHRFFMSCVETIKQKLEASLPLDAVYLSQHGAMVSTDSSDPDGLLMEEIRKITGLDTRILATLDLHANISRKMVDQSDLLISYLTNPHVDMVPRGEEAAHSLRKILDGTDPQTAFIRLPMTPVSLTLLSREGPYADMIALGQRRQQEHGGKILNVSICGGFVFSDTPENGVAVIVTSNGSAQDAQE</sequence>
<organism evidence="2">
    <name type="scientific">marine metagenome</name>
    <dbReference type="NCBI Taxonomy" id="408172"/>
    <lineage>
        <taxon>unclassified sequences</taxon>
        <taxon>metagenomes</taxon>
        <taxon>ecological metagenomes</taxon>
    </lineage>
</organism>
<feature type="domain" description="Microcystin LR degradation protein MlrC N-terminal" evidence="1">
    <location>
        <begin position="8"/>
        <end position="270"/>
    </location>
</feature>
<proteinExistence type="predicted"/>
<gene>
    <name evidence="2" type="ORF">METZ01_LOCUS335832</name>
</gene>